<reference evidence="3 4" key="1">
    <citation type="submission" date="2019-04" db="EMBL/GenBank/DDBJ databases">
        <title>Niastella caeni sp. nov., isolated from activated sludge.</title>
        <authorList>
            <person name="Sheng M."/>
        </authorList>
    </citation>
    <scope>NUCLEOTIDE SEQUENCE [LARGE SCALE GENOMIC DNA]</scope>
    <source>
        <strain evidence="3 4">HX-2-15</strain>
    </source>
</reference>
<dbReference type="PANTHER" id="PTHR30535:SF35">
    <property type="entry name" value="PERIPLASMIC BINDING PROTEIN"/>
    <property type="match status" value="1"/>
</dbReference>
<comment type="caution">
    <text evidence="3">The sequence shown here is derived from an EMBL/GenBank/DDBJ whole genome shotgun (WGS) entry which is preliminary data.</text>
</comment>
<dbReference type="InterPro" id="IPR002491">
    <property type="entry name" value="ABC_transptr_periplasmic_BD"/>
</dbReference>
<sequence>MPVYTDQLGRTVDLPATPRSIVSLVPSITELLYTLQLDEQVTGITKFCIHPQSWFRQKTRVGGTKNIKANVIQELQPDLIIANKEENVKAQIDELAQQYPVWISDVNNLADALDMIEQIGTITGKRANALHLVSQITSAFTKLQTTNYKPQTGYLIWRNPYMTIGNDTFIHDMLARCGFKNLFGNSTRYPAIDTWQLSQCDLLLLSSEPFPFQQKHIDELQPHLPNTKIVLVDGEMFSWYGSRLLHAPAYFTSLLQSIDVTLG</sequence>
<keyword evidence="1" id="KW-0732">Signal</keyword>
<gene>
    <name evidence="3" type="ORF">FAM09_08570</name>
</gene>
<dbReference type="AlphaFoldDB" id="A0A4V4H1C2"/>
<organism evidence="3 4">
    <name type="scientific">Niastella caeni</name>
    <dbReference type="NCBI Taxonomy" id="2569763"/>
    <lineage>
        <taxon>Bacteria</taxon>
        <taxon>Pseudomonadati</taxon>
        <taxon>Bacteroidota</taxon>
        <taxon>Chitinophagia</taxon>
        <taxon>Chitinophagales</taxon>
        <taxon>Chitinophagaceae</taxon>
        <taxon>Niastella</taxon>
    </lineage>
</organism>
<accession>A0A4V4H1C2</accession>
<name>A0A4V4H1C2_9BACT</name>
<dbReference type="SUPFAM" id="SSF53807">
    <property type="entry name" value="Helical backbone' metal receptor"/>
    <property type="match status" value="1"/>
</dbReference>
<keyword evidence="4" id="KW-1185">Reference proteome</keyword>
<dbReference type="Gene3D" id="3.40.50.1980">
    <property type="entry name" value="Nitrogenase molybdenum iron protein domain"/>
    <property type="match status" value="2"/>
</dbReference>
<dbReference type="Proteomes" id="UP000306918">
    <property type="component" value="Unassembled WGS sequence"/>
</dbReference>
<dbReference type="PROSITE" id="PS50983">
    <property type="entry name" value="FE_B12_PBP"/>
    <property type="match status" value="1"/>
</dbReference>
<dbReference type="Pfam" id="PF01497">
    <property type="entry name" value="Peripla_BP_2"/>
    <property type="match status" value="1"/>
</dbReference>
<dbReference type="EMBL" id="STFF01000002">
    <property type="protein sequence ID" value="THU39936.1"/>
    <property type="molecule type" value="Genomic_DNA"/>
</dbReference>
<dbReference type="OrthoDB" id="9816357at2"/>
<feature type="domain" description="Fe/B12 periplasmic-binding" evidence="2">
    <location>
        <begin position="20"/>
        <end position="262"/>
    </location>
</feature>
<evidence type="ECO:0000313" key="4">
    <source>
        <dbReference type="Proteomes" id="UP000306918"/>
    </source>
</evidence>
<evidence type="ECO:0000259" key="2">
    <source>
        <dbReference type="PROSITE" id="PS50983"/>
    </source>
</evidence>
<dbReference type="PANTHER" id="PTHR30535">
    <property type="entry name" value="VITAMIN B12-BINDING PROTEIN"/>
    <property type="match status" value="1"/>
</dbReference>
<evidence type="ECO:0000313" key="3">
    <source>
        <dbReference type="EMBL" id="THU39936.1"/>
    </source>
</evidence>
<dbReference type="RefSeq" id="WP_136576692.1">
    <property type="nucleotide sequence ID" value="NZ_STFF01000002.1"/>
</dbReference>
<dbReference type="InterPro" id="IPR054828">
    <property type="entry name" value="Vit_B12_bind_prot"/>
</dbReference>
<evidence type="ECO:0000256" key="1">
    <source>
        <dbReference type="ARBA" id="ARBA00022729"/>
    </source>
</evidence>
<proteinExistence type="predicted"/>
<dbReference type="NCBIfam" id="NF038402">
    <property type="entry name" value="TroA_like"/>
    <property type="match status" value="1"/>
</dbReference>
<dbReference type="InterPro" id="IPR050902">
    <property type="entry name" value="ABC_Transporter_SBP"/>
</dbReference>
<protein>
    <submittedName>
        <fullName evidence="3">Cobalamin-binding protein</fullName>
    </submittedName>
</protein>